<evidence type="ECO:0000256" key="12">
    <source>
        <dbReference type="SAM" id="MobiDB-lite"/>
    </source>
</evidence>
<evidence type="ECO:0000256" key="3">
    <source>
        <dbReference type="ARBA" id="ARBA00004741"/>
    </source>
</evidence>
<evidence type="ECO:0000256" key="11">
    <source>
        <dbReference type="RuleBase" id="RU361254"/>
    </source>
</evidence>
<dbReference type="Pfam" id="PF00793">
    <property type="entry name" value="DAHP_synth_1"/>
    <property type="match status" value="1"/>
</dbReference>
<feature type="region of interest" description="Disordered" evidence="12">
    <location>
        <begin position="359"/>
        <end position="379"/>
    </location>
</feature>
<dbReference type="InterPro" id="IPR052899">
    <property type="entry name" value="Class-I_DAHP_synthase"/>
</dbReference>
<dbReference type="SUPFAM" id="SSF55021">
    <property type="entry name" value="ACT-like"/>
    <property type="match status" value="1"/>
</dbReference>
<evidence type="ECO:0000313" key="15">
    <source>
        <dbReference type="EMBL" id="AEJ20775.1"/>
    </source>
</evidence>
<dbReference type="InterPro" id="IPR006268">
    <property type="entry name" value="DAHP_syn_2"/>
</dbReference>
<dbReference type="NCBIfam" id="NF009239">
    <property type="entry name" value="PRK12595.1"/>
    <property type="match status" value="1"/>
</dbReference>
<protein>
    <recommendedName>
        <fullName evidence="11">Prephenate dehydratase</fullName>
        <shortName evidence="11">PDT</shortName>
        <ecNumber evidence="11">4.2.1.51</ecNumber>
    </recommendedName>
</protein>
<dbReference type="Proteomes" id="UP000000503">
    <property type="component" value="Chromosome"/>
</dbReference>
<evidence type="ECO:0000256" key="10">
    <source>
        <dbReference type="ARBA" id="ARBA00047848"/>
    </source>
</evidence>
<evidence type="ECO:0000256" key="7">
    <source>
        <dbReference type="ARBA" id="ARBA00023141"/>
    </source>
</evidence>
<dbReference type="AlphaFoldDB" id="F8EZQ1"/>
<sequence length="666" mass="72766">MIVVLSKNISSHDKDRLRVFLSERGFKVREQVFGDDDILGATGKGSVDIRELSLLPGVERVAQTSKPYELASRETKSEDTIVTIGPVKIGGSRISVIAGPCAIESREQILETAALVRESGAVMLRGGAYKPRTSPYAFQGLGMKGLEYMKEAGEAYGMPIVTEVVSPELAQQMNDLTDMFQIGARNMQNYELLKKVGALGKPVLLKRGPAATIEEWLLSAEYLLSSGTKDVILCERGIRTFETYTRNTLDISAIPVVRKLSHLPVIVDPSHAVGIRAKVSPVALAAIAAGANGLTVEVHPRPEEALSDGPQSLYPEQFEKLMRDIEALAPVVGKELLRTPMPASQSKLVVAGFTTTEVKAEKPQSRSSTETDTQDSIAFSGESGAYADQAIIRAFGEDSKRMSVPSFKAVFDAVLEGKARFGMVPIENSLAGSVHENYDLLIRYPDIAIVGEIKLRIVHCLIGTQDATLDTITTVRSHPQGFAQCREFLDQHPQWKLEPSTDTGGAVASIAREHLTHVAAIAGEVAAQLYGLKVLKEGIETNPLNYTRFFILSRRNKGSETEVPSLLNTGAELPPGFETQVPNKASVVFSTPNEPGALFACLKILSERGINMSKLESRPIPGKPWRYMFYVDITIPEEEKIFDLAMDELKTKTEDFRFLGAYRASL</sequence>
<feature type="compositionally biased region" description="Polar residues" evidence="12">
    <location>
        <begin position="365"/>
        <end position="377"/>
    </location>
</feature>
<dbReference type="InterPro" id="IPR018528">
    <property type="entry name" value="Preph_deHydtase_CS"/>
</dbReference>
<comment type="catalytic activity">
    <reaction evidence="10 11">
        <text>prephenate + H(+) = 3-phenylpyruvate + CO2 + H2O</text>
        <dbReference type="Rhea" id="RHEA:21648"/>
        <dbReference type="ChEBI" id="CHEBI:15377"/>
        <dbReference type="ChEBI" id="CHEBI:15378"/>
        <dbReference type="ChEBI" id="CHEBI:16526"/>
        <dbReference type="ChEBI" id="CHEBI:18005"/>
        <dbReference type="ChEBI" id="CHEBI:29934"/>
        <dbReference type="EC" id="4.2.1.51"/>
    </reaction>
</comment>
<name>F8EZQ1_GRAC1</name>
<evidence type="ECO:0000259" key="13">
    <source>
        <dbReference type="PROSITE" id="PS51171"/>
    </source>
</evidence>
<dbReference type="HOGENOM" id="CLU_028336_0_0_12"/>
<dbReference type="InterPro" id="IPR006218">
    <property type="entry name" value="DAHP1/KDSA"/>
</dbReference>
<dbReference type="eggNOG" id="COG0077">
    <property type="taxonomic scope" value="Bacteria"/>
</dbReference>
<evidence type="ECO:0000256" key="4">
    <source>
        <dbReference type="ARBA" id="ARBA00004817"/>
    </source>
</evidence>
<dbReference type="InterPro" id="IPR002912">
    <property type="entry name" value="ACT_dom"/>
</dbReference>
<dbReference type="KEGG" id="scd:Spica_2678"/>
<evidence type="ECO:0000313" key="16">
    <source>
        <dbReference type="Proteomes" id="UP000000503"/>
    </source>
</evidence>
<keyword evidence="7 11" id="KW-0057">Aromatic amino acid biosynthesis</keyword>
<evidence type="ECO:0000256" key="9">
    <source>
        <dbReference type="ARBA" id="ARBA00023239"/>
    </source>
</evidence>
<dbReference type="EMBL" id="CP002868">
    <property type="protein sequence ID" value="AEJ20775.1"/>
    <property type="molecule type" value="Genomic_DNA"/>
</dbReference>
<keyword evidence="9 11" id="KW-0456">Lyase</keyword>
<organism evidence="15 16">
    <name type="scientific">Gracilinema caldarium (strain ATCC 51460 / DSM 7334 / H1)</name>
    <name type="common">Treponema caldarium</name>
    <dbReference type="NCBI Taxonomy" id="744872"/>
    <lineage>
        <taxon>Bacteria</taxon>
        <taxon>Pseudomonadati</taxon>
        <taxon>Spirochaetota</taxon>
        <taxon>Spirochaetia</taxon>
        <taxon>Spirochaetales</taxon>
        <taxon>Breznakiellaceae</taxon>
        <taxon>Gracilinema</taxon>
    </lineage>
</organism>
<dbReference type="Gene3D" id="3.20.20.70">
    <property type="entry name" value="Aldolase class I"/>
    <property type="match status" value="1"/>
</dbReference>
<dbReference type="EC" id="4.2.1.51" evidence="11"/>
<dbReference type="Pfam" id="PF01842">
    <property type="entry name" value="ACT"/>
    <property type="match status" value="1"/>
</dbReference>
<dbReference type="Gene3D" id="3.30.70.260">
    <property type="match status" value="1"/>
</dbReference>
<dbReference type="Gene3D" id="3.30.70.1140">
    <property type="entry name" value="Phospho-2-dehydro-3-deoxyheptonate aldolase, domain 1"/>
    <property type="match status" value="1"/>
</dbReference>
<dbReference type="STRING" id="744872.Spica_2678"/>
<evidence type="ECO:0000259" key="14">
    <source>
        <dbReference type="PROSITE" id="PS51671"/>
    </source>
</evidence>
<evidence type="ECO:0000256" key="2">
    <source>
        <dbReference type="ARBA" id="ARBA00002364"/>
    </source>
</evidence>
<keyword evidence="6 15" id="KW-0808">Transferase</keyword>
<dbReference type="GO" id="GO:0016832">
    <property type="term" value="F:aldehyde-lyase activity"/>
    <property type="evidence" value="ECO:0007669"/>
    <property type="project" value="InterPro"/>
</dbReference>
<dbReference type="NCBIfam" id="NF008865">
    <property type="entry name" value="PRK11898.1"/>
    <property type="match status" value="1"/>
</dbReference>
<dbReference type="PANTHER" id="PTHR43018:SF2">
    <property type="entry name" value="PHOSPHO-2-DEHYDRO-3-DEOXYHEPTONATE ALDOLASE"/>
    <property type="match status" value="1"/>
</dbReference>
<dbReference type="GO" id="GO:0004664">
    <property type="term" value="F:prephenate dehydratase activity"/>
    <property type="evidence" value="ECO:0007669"/>
    <property type="project" value="UniProtKB-UniRule"/>
</dbReference>
<reference evidence="16" key="1">
    <citation type="journal article" date="2013" name="Stand. Genomic Sci.">
        <title>Genome sequence of the thermophilic fresh-water bacterium Spirochaeta caldaria type strain (H1(T)), reclassification of Spirochaeta caldaria, Spirochaeta stenostrepta, and Spirochaeta zuelzerae in the genus Treponema as Treponema caldaria comb. nov., Treponema stenostrepta comb. nov., and Treponema zuelzerae comb. nov., and emendation of the genus Treponema.</title>
        <authorList>
            <person name="Abt B."/>
            <person name="Goker M."/>
            <person name="Scheuner C."/>
            <person name="Han C."/>
            <person name="Lu M."/>
            <person name="Misra M."/>
            <person name="Lapidus A."/>
            <person name="Nolan M."/>
            <person name="Lucas S."/>
            <person name="Hammon N."/>
            <person name="Deshpande S."/>
            <person name="Cheng J.F."/>
            <person name="Tapia R."/>
            <person name="Goodwin L.A."/>
            <person name="Pitluck S."/>
            <person name="Liolios K."/>
            <person name="Pagani I."/>
            <person name="Ivanova N."/>
            <person name="Mavromatis K."/>
            <person name="Mikhailova N."/>
            <person name="Huntemann M."/>
            <person name="Pati A."/>
            <person name="Chen A."/>
            <person name="Palaniappan K."/>
            <person name="Land M."/>
            <person name="Hauser L."/>
            <person name="Jeffries C.D."/>
            <person name="Rohde M."/>
            <person name="Spring S."/>
            <person name="Gronow S."/>
            <person name="Detter J.C."/>
            <person name="Bristow J."/>
            <person name="Eisen J.A."/>
            <person name="Markowitz V."/>
            <person name="Hugenholtz P."/>
            <person name="Kyrpides N.C."/>
            <person name="Woyke T."/>
            <person name="Klenk H.P."/>
        </authorList>
    </citation>
    <scope>NUCLEOTIDE SEQUENCE</scope>
    <source>
        <strain evidence="16">ATCC 51460 / DSM 7334 / H1</strain>
    </source>
</reference>
<feature type="domain" description="ACT" evidence="14">
    <location>
        <begin position="586"/>
        <end position="663"/>
    </location>
</feature>
<dbReference type="FunFam" id="3.40.190.10:FF:000034">
    <property type="entry name" value="Chorismate mutase/prephenate dehydratase"/>
    <property type="match status" value="1"/>
</dbReference>
<evidence type="ECO:0000256" key="1">
    <source>
        <dbReference type="ARBA" id="ARBA00000824"/>
    </source>
</evidence>
<dbReference type="PROSITE" id="PS51171">
    <property type="entry name" value="PREPHENATE_DEHYDR_3"/>
    <property type="match status" value="1"/>
</dbReference>
<dbReference type="GO" id="GO:0004106">
    <property type="term" value="F:chorismate mutase activity"/>
    <property type="evidence" value="ECO:0007669"/>
    <property type="project" value="UniProtKB-EC"/>
</dbReference>
<dbReference type="UniPathway" id="UPA00121">
    <property type="reaction ID" value="UER00345"/>
</dbReference>
<comment type="catalytic activity">
    <reaction evidence="1">
        <text>chorismate = prephenate</text>
        <dbReference type="Rhea" id="RHEA:13897"/>
        <dbReference type="ChEBI" id="CHEBI:29748"/>
        <dbReference type="ChEBI" id="CHEBI:29934"/>
        <dbReference type="EC" id="5.4.99.5"/>
    </reaction>
</comment>
<keyword evidence="8 11" id="KW-0584">Phenylalanine biosynthesis</keyword>
<dbReference type="CDD" id="cd13631">
    <property type="entry name" value="PBP2_Ct-PDT_like"/>
    <property type="match status" value="1"/>
</dbReference>
<keyword evidence="16" id="KW-1185">Reference proteome</keyword>
<dbReference type="CDD" id="cd04905">
    <property type="entry name" value="ACT_CM-PDT"/>
    <property type="match status" value="1"/>
</dbReference>
<dbReference type="OrthoDB" id="9780456at2"/>
<dbReference type="SUPFAM" id="SSF51569">
    <property type="entry name" value="Aldolase"/>
    <property type="match status" value="1"/>
</dbReference>
<proteinExistence type="predicted"/>
<dbReference type="NCBIfam" id="TIGR01361">
    <property type="entry name" value="DAHP_synth_Bsub"/>
    <property type="match status" value="1"/>
</dbReference>
<dbReference type="PROSITE" id="PS51671">
    <property type="entry name" value="ACT"/>
    <property type="match status" value="1"/>
</dbReference>
<dbReference type="InterPro" id="IPR013785">
    <property type="entry name" value="Aldolase_TIM"/>
</dbReference>
<comment type="pathway">
    <text evidence="4">Metabolic intermediate biosynthesis; prephenate biosynthesis; prephenate from chorismate: step 1/1.</text>
</comment>
<dbReference type="PROSITE" id="PS00858">
    <property type="entry name" value="PREPHENATE_DEHYDR_2"/>
    <property type="match status" value="1"/>
</dbReference>
<evidence type="ECO:0000256" key="8">
    <source>
        <dbReference type="ARBA" id="ARBA00023222"/>
    </source>
</evidence>
<dbReference type="GO" id="GO:0016740">
    <property type="term" value="F:transferase activity"/>
    <property type="evidence" value="ECO:0007669"/>
    <property type="project" value="UniProtKB-KW"/>
</dbReference>
<dbReference type="RefSeq" id="WP_013970053.1">
    <property type="nucleotide sequence ID" value="NC_015732.1"/>
</dbReference>
<dbReference type="eggNOG" id="COG2876">
    <property type="taxonomic scope" value="Bacteria"/>
</dbReference>
<dbReference type="GO" id="GO:0009094">
    <property type="term" value="P:L-phenylalanine biosynthetic process"/>
    <property type="evidence" value="ECO:0007669"/>
    <property type="project" value="UniProtKB-UniPathway"/>
</dbReference>
<keyword evidence="5 11" id="KW-0028">Amino-acid biosynthesis</keyword>
<dbReference type="Pfam" id="PF00800">
    <property type="entry name" value="PDT"/>
    <property type="match status" value="1"/>
</dbReference>
<dbReference type="PANTHER" id="PTHR43018">
    <property type="entry name" value="PHOSPHO-2-DEHYDRO-3-DEOXYHEPTONATE ALDOLASE"/>
    <property type="match status" value="1"/>
</dbReference>
<dbReference type="Gene3D" id="3.40.190.10">
    <property type="entry name" value="Periplasmic binding protein-like II"/>
    <property type="match status" value="2"/>
</dbReference>
<evidence type="ECO:0000256" key="6">
    <source>
        <dbReference type="ARBA" id="ARBA00022679"/>
    </source>
</evidence>
<comment type="function">
    <text evidence="2">Catalyzes the Claisen rearrangement of chorismate to prephenate and the decarboxylation/dehydration of prephenate to phenylpyruvate.</text>
</comment>
<comment type="pathway">
    <text evidence="3 11">Amino-acid biosynthesis; L-phenylalanine biosynthesis; phenylpyruvate from prephenate: step 1/1.</text>
</comment>
<dbReference type="InterPro" id="IPR045865">
    <property type="entry name" value="ACT-like_dom_sf"/>
</dbReference>
<dbReference type="InterPro" id="IPR001086">
    <property type="entry name" value="Preph_deHydtase"/>
</dbReference>
<feature type="domain" description="Prephenate dehydratase" evidence="13">
    <location>
        <begin position="376"/>
        <end position="554"/>
    </location>
</feature>
<dbReference type="NCBIfam" id="NF006421">
    <property type="entry name" value="PRK08673.1"/>
    <property type="match status" value="1"/>
</dbReference>
<dbReference type="SUPFAM" id="SSF53850">
    <property type="entry name" value="Periplasmic binding protein-like II"/>
    <property type="match status" value="1"/>
</dbReference>
<accession>F8EZQ1</accession>
<evidence type="ECO:0000256" key="5">
    <source>
        <dbReference type="ARBA" id="ARBA00022605"/>
    </source>
</evidence>
<gene>
    <name evidence="11" type="primary">pheA</name>
    <name evidence="15" type="ordered locus">Spica_2678</name>
</gene>